<evidence type="ECO:0000256" key="1">
    <source>
        <dbReference type="ARBA" id="ARBA00022691"/>
    </source>
</evidence>
<dbReference type="SUPFAM" id="SSF102522">
    <property type="entry name" value="Bacterial fluorinating enzyme, N-terminal domain"/>
    <property type="match status" value="1"/>
</dbReference>
<protein>
    <submittedName>
        <fullName evidence="6">DNA-directed RNA polymerase subunit delta</fullName>
    </submittedName>
</protein>
<comment type="caution">
    <text evidence="6">The sequence shown here is derived from an EMBL/GenBank/DDBJ whole genome shotgun (WGS) entry which is preliminary data.</text>
</comment>
<keyword evidence="6" id="KW-0804">Transcription</keyword>
<dbReference type="SUPFAM" id="SSF101852">
    <property type="entry name" value="Bacterial fluorinating enzyme, C-terminal domain"/>
    <property type="match status" value="1"/>
</dbReference>
<comment type="similarity">
    <text evidence="2">Belongs to the SAM hydrolase / SAM-dependent halogenase family.</text>
</comment>
<dbReference type="InterPro" id="IPR023228">
    <property type="entry name" value="SAM_OH_AdoTrfase_N_sf"/>
</dbReference>
<evidence type="ECO:0000313" key="7">
    <source>
        <dbReference type="Proteomes" id="UP000293331"/>
    </source>
</evidence>
<dbReference type="PIRSF" id="PIRSF006779">
    <property type="entry name" value="UCP006779"/>
    <property type="match status" value="1"/>
</dbReference>
<dbReference type="Pfam" id="PF20257">
    <property type="entry name" value="SAM_HAT_C"/>
    <property type="match status" value="1"/>
</dbReference>
<keyword evidence="6" id="KW-0240">DNA-directed RNA polymerase</keyword>
<feature type="domain" description="S-adenosyl-l-methionine hydroxide adenosyltransferase N-terminal" evidence="4">
    <location>
        <begin position="32"/>
        <end position="180"/>
    </location>
</feature>
<sequence>MRVVMNKTLKTLTFTLMLSGIGVCFAQNKIVVYQSDFGLKDGAVSEMKGVAIGVSPDLKLYDLTHEIPAYNIWEASYRLFQTVSYWPKGTVFVSVVDPSVGTARKSVVLKTQTGQFIVTPDNGTLTLVAETYGIAGLREIDEKVNRRPTSGNSFTFHGRDVYSYTAARLAAGVIPFEQVGPELPKQVVSIPYQKSVFEGGKLKGTIDIHDVQYGNIWTDIDQSLVKKLAPKYGEVLHLKIFNQGLLVHESDAPYSETFGSVPQGKPLVYLNSLMQLSFALNMGSFADTYKIGSGSEWSVEVSKTVQ</sequence>
<dbReference type="InterPro" id="IPR046470">
    <property type="entry name" value="SAM_HAT_C"/>
</dbReference>
<dbReference type="PANTHER" id="PTHR35092:SF1">
    <property type="entry name" value="CHLORINASE MJ1651"/>
    <property type="match status" value="1"/>
</dbReference>
<dbReference type="InterPro" id="IPR046469">
    <property type="entry name" value="SAM_HAT_N"/>
</dbReference>
<dbReference type="Gene3D" id="3.40.50.10790">
    <property type="entry name" value="S-adenosyl-l-methionine hydroxide adenosyltransferase, N-terminal"/>
    <property type="match status" value="1"/>
</dbReference>
<dbReference type="Pfam" id="PF01887">
    <property type="entry name" value="SAM_HAT_N"/>
    <property type="match status" value="1"/>
</dbReference>
<keyword evidence="1" id="KW-0949">S-adenosyl-L-methionine</keyword>
<name>A0A4Q5LS41_9SPHI</name>
<dbReference type="EMBL" id="SEWG01000001">
    <property type="protein sequence ID" value="RYU92305.1"/>
    <property type="molecule type" value="Genomic_DNA"/>
</dbReference>
<evidence type="ECO:0000256" key="2">
    <source>
        <dbReference type="ARBA" id="ARBA00024035"/>
    </source>
</evidence>
<dbReference type="OrthoDB" id="9792195at2"/>
<dbReference type="InterPro" id="IPR023227">
    <property type="entry name" value="SAM_OH_AdoTrfase_C_sf"/>
</dbReference>
<dbReference type="AlphaFoldDB" id="A0A4Q5LS41"/>
<evidence type="ECO:0000313" key="6">
    <source>
        <dbReference type="EMBL" id="RYU92305.1"/>
    </source>
</evidence>
<dbReference type="GO" id="GO:0000428">
    <property type="term" value="C:DNA-directed RNA polymerase complex"/>
    <property type="evidence" value="ECO:0007669"/>
    <property type="project" value="UniProtKB-KW"/>
</dbReference>
<organism evidence="6 7">
    <name type="scientific">Mucilaginibacter terrigena</name>
    <dbReference type="NCBI Taxonomy" id="2492395"/>
    <lineage>
        <taxon>Bacteria</taxon>
        <taxon>Pseudomonadati</taxon>
        <taxon>Bacteroidota</taxon>
        <taxon>Sphingobacteriia</taxon>
        <taxon>Sphingobacteriales</taxon>
        <taxon>Sphingobacteriaceae</taxon>
        <taxon>Mucilaginibacter</taxon>
    </lineage>
</organism>
<dbReference type="Gene3D" id="2.40.30.90">
    <property type="entry name" value="Bacterial fluorinating enzyme like"/>
    <property type="match status" value="1"/>
</dbReference>
<gene>
    <name evidence="6" type="ORF">EWM62_02390</name>
</gene>
<keyword evidence="3" id="KW-0732">Signal</keyword>
<feature type="domain" description="S-adenosyl-l-methionine hydroxide adenosyltransferase C-terminal" evidence="5">
    <location>
        <begin position="204"/>
        <end position="297"/>
    </location>
</feature>
<dbReference type="PANTHER" id="PTHR35092">
    <property type="entry name" value="CHLORINASE MJ1651"/>
    <property type="match status" value="1"/>
</dbReference>
<feature type="chain" id="PRO_5020509140" evidence="3">
    <location>
        <begin position="27"/>
        <end position="306"/>
    </location>
</feature>
<reference evidence="6 7" key="1">
    <citation type="submission" date="2019-02" db="EMBL/GenBank/DDBJ databases">
        <title>Bacterial novel species Mucilaginibacter sp. 17JY9-4 isolated from soil.</title>
        <authorList>
            <person name="Jung H.-Y."/>
        </authorList>
    </citation>
    <scope>NUCLEOTIDE SEQUENCE [LARGE SCALE GENOMIC DNA]</scope>
    <source>
        <strain evidence="6 7">17JY9-4</strain>
    </source>
</reference>
<proteinExistence type="inferred from homology"/>
<feature type="signal peptide" evidence="3">
    <location>
        <begin position="1"/>
        <end position="26"/>
    </location>
</feature>
<accession>A0A4Q5LS41</accession>
<evidence type="ECO:0000259" key="5">
    <source>
        <dbReference type="Pfam" id="PF20257"/>
    </source>
</evidence>
<dbReference type="Proteomes" id="UP000293331">
    <property type="component" value="Unassembled WGS sequence"/>
</dbReference>
<evidence type="ECO:0000259" key="4">
    <source>
        <dbReference type="Pfam" id="PF01887"/>
    </source>
</evidence>
<keyword evidence="7" id="KW-1185">Reference proteome</keyword>
<dbReference type="InterPro" id="IPR002747">
    <property type="entry name" value="SAM_OH_AdoTrfase"/>
</dbReference>
<evidence type="ECO:0000256" key="3">
    <source>
        <dbReference type="SAM" id="SignalP"/>
    </source>
</evidence>